<dbReference type="Proteomes" id="UP000261174">
    <property type="component" value="Unassembled WGS sequence"/>
</dbReference>
<protein>
    <submittedName>
        <fullName evidence="1">Uncharacterized protein</fullName>
    </submittedName>
</protein>
<comment type="caution">
    <text evidence="1">The sequence shown here is derived from an EMBL/GenBank/DDBJ whole genome shotgun (WGS) entry which is preliminary data.</text>
</comment>
<dbReference type="EMBL" id="QTJV01000012">
    <property type="protein sequence ID" value="RFM31729.1"/>
    <property type="molecule type" value="Genomic_DNA"/>
</dbReference>
<reference evidence="1 2" key="1">
    <citation type="submission" date="2018-08" db="EMBL/GenBank/DDBJ databases">
        <title>Chitinophaga sp. K20C18050901, a novel bacterium isolated from forest soil.</title>
        <authorList>
            <person name="Wang C."/>
        </authorList>
    </citation>
    <scope>NUCLEOTIDE SEQUENCE [LARGE SCALE GENOMIC DNA]</scope>
    <source>
        <strain evidence="1 2">K20C18050901</strain>
    </source>
</reference>
<accession>A0A3E1NUY7</accession>
<dbReference type="OrthoDB" id="667849at2"/>
<proteinExistence type="predicted"/>
<sequence length="180" mass="21869">MPDHQGFHLFHFVFLQMKDENIPFKVIVERMKSVPEIILQEWNQKFEKEATPIDPRIYLYMELSPVQENGCRFQPYHFENTLDALRYELDELLYEKSQKILFNEESADDETFLIMLEKTNSFCHRYLTDISITALTANNYWISFTINEDQERVVKQAKKAIRFYMKWVYNRNKIVEFSWN</sequence>
<evidence type="ECO:0000313" key="2">
    <source>
        <dbReference type="Proteomes" id="UP000261174"/>
    </source>
</evidence>
<keyword evidence="2" id="KW-1185">Reference proteome</keyword>
<dbReference type="RefSeq" id="WP_116856437.1">
    <property type="nucleotide sequence ID" value="NZ_QTJV01000012.1"/>
</dbReference>
<gene>
    <name evidence="1" type="ORF">DXN04_26540</name>
</gene>
<evidence type="ECO:0000313" key="1">
    <source>
        <dbReference type="EMBL" id="RFM31729.1"/>
    </source>
</evidence>
<dbReference type="AlphaFoldDB" id="A0A3E1NUY7"/>
<name>A0A3E1NUY7_9BACT</name>
<organism evidence="1 2">
    <name type="scientific">Chitinophaga silvisoli</name>
    <dbReference type="NCBI Taxonomy" id="2291814"/>
    <lineage>
        <taxon>Bacteria</taxon>
        <taxon>Pseudomonadati</taxon>
        <taxon>Bacteroidota</taxon>
        <taxon>Chitinophagia</taxon>
        <taxon>Chitinophagales</taxon>
        <taxon>Chitinophagaceae</taxon>
        <taxon>Chitinophaga</taxon>
    </lineage>
</organism>